<proteinExistence type="predicted"/>
<accession>A0ABS3CTH0</accession>
<comment type="caution">
    <text evidence="3">The sequence shown here is derived from an EMBL/GenBank/DDBJ whole genome shotgun (WGS) entry which is preliminary data.</text>
</comment>
<evidence type="ECO:0000256" key="1">
    <source>
        <dbReference type="SAM" id="SignalP"/>
    </source>
</evidence>
<dbReference type="Pfam" id="PF04945">
    <property type="entry name" value="YHS"/>
    <property type="match status" value="1"/>
</dbReference>
<evidence type="ECO:0000259" key="2">
    <source>
        <dbReference type="Pfam" id="PF04945"/>
    </source>
</evidence>
<dbReference type="EMBL" id="JAFKCS010000006">
    <property type="protein sequence ID" value="MBN7819809.1"/>
    <property type="molecule type" value="Genomic_DNA"/>
</dbReference>
<organism evidence="3 4">
    <name type="scientific">Bowmanella yangjiangensis</name>
    <dbReference type="NCBI Taxonomy" id="2811230"/>
    <lineage>
        <taxon>Bacteria</taxon>
        <taxon>Pseudomonadati</taxon>
        <taxon>Pseudomonadota</taxon>
        <taxon>Gammaproteobacteria</taxon>
        <taxon>Alteromonadales</taxon>
        <taxon>Alteromonadaceae</taxon>
        <taxon>Bowmanella</taxon>
    </lineage>
</organism>
<gene>
    <name evidence="3" type="ORF">J0A65_08025</name>
</gene>
<evidence type="ECO:0000313" key="3">
    <source>
        <dbReference type="EMBL" id="MBN7819809.1"/>
    </source>
</evidence>
<keyword evidence="1" id="KW-0732">Signal</keyword>
<dbReference type="Proteomes" id="UP000663992">
    <property type="component" value="Unassembled WGS sequence"/>
</dbReference>
<feature type="domain" description="YHS" evidence="2">
    <location>
        <begin position="44"/>
        <end position="89"/>
    </location>
</feature>
<protein>
    <submittedName>
        <fullName evidence="3">YHS domain-containing protein</fullName>
    </submittedName>
</protein>
<name>A0ABS3CTH0_9ALTE</name>
<feature type="chain" id="PRO_5046936481" evidence="1">
    <location>
        <begin position="25"/>
        <end position="159"/>
    </location>
</feature>
<keyword evidence="4" id="KW-1185">Reference proteome</keyword>
<dbReference type="RefSeq" id="WP_206593652.1">
    <property type="nucleotide sequence ID" value="NZ_JAFKCS010000006.1"/>
</dbReference>
<feature type="signal peptide" evidence="1">
    <location>
        <begin position="1"/>
        <end position="24"/>
    </location>
</feature>
<sequence>MKLTNITKALFLAAGMATSTLSFAADIGMNADANDIAIKGYDTVAYFTKGKAVQGSNKFTATHKGAIYHFSSAENRDLFRSAPERYAPQFGGYCAMGVALEKKLDTDPTAFKVVDGKLYLNLNKTVQQKWMTDIPGYINSAENIWVDIKRKDAEVLNAD</sequence>
<evidence type="ECO:0000313" key="4">
    <source>
        <dbReference type="Proteomes" id="UP000663992"/>
    </source>
</evidence>
<dbReference type="InterPro" id="IPR007029">
    <property type="entry name" value="YHS_dom"/>
</dbReference>
<dbReference type="NCBIfam" id="NF041384">
    <property type="entry name" value="YHS_seleno_dom"/>
    <property type="match status" value="1"/>
</dbReference>
<reference evidence="3 4" key="1">
    <citation type="submission" date="2021-03" db="EMBL/GenBank/DDBJ databases">
        <title>novel species isolated from a fishpond in China.</title>
        <authorList>
            <person name="Lu H."/>
            <person name="Cai Z."/>
        </authorList>
    </citation>
    <scope>NUCLEOTIDE SEQUENCE [LARGE SCALE GENOMIC DNA]</scope>
    <source>
        <strain evidence="3 4">Y57</strain>
    </source>
</reference>